<feature type="short sequence motif" description="'KMSKS' region" evidence="13">
    <location>
        <begin position="282"/>
        <end position="286"/>
    </location>
</feature>
<dbReference type="FunFam" id="3.40.50.620:FF:000068">
    <property type="entry name" value="Cysteine--tRNA ligase"/>
    <property type="match status" value="1"/>
</dbReference>
<keyword evidence="8 13" id="KW-0862">Zinc</keyword>
<dbReference type="InterPro" id="IPR024909">
    <property type="entry name" value="Cys-tRNA/MSH_ligase"/>
</dbReference>
<feature type="domain" description="Cysteinyl-tRNA ligase anticodon binding" evidence="15">
    <location>
        <begin position="425"/>
        <end position="464"/>
    </location>
</feature>
<evidence type="ECO:0000256" key="3">
    <source>
        <dbReference type="ARBA" id="ARBA00011245"/>
    </source>
</evidence>
<evidence type="ECO:0000259" key="15">
    <source>
        <dbReference type="Pfam" id="PF23493"/>
    </source>
</evidence>
<evidence type="ECO:0000256" key="13">
    <source>
        <dbReference type="HAMAP-Rule" id="MF_00041"/>
    </source>
</evidence>
<dbReference type="CDD" id="cd00672">
    <property type="entry name" value="CysRS_core"/>
    <property type="match status" value="1"/>
</dbReference>
<dbReference type="InterPro" id="IPR056411">
    <property type="entry name" value="CysS_C"/>
</dbReference>
<dbReference type="GO" id="GO:0005524">
    <property type="term" value="F:ATP binding"/>
    <property type="evidence" value="ECO:0007669"/>
    <property type="project" value="UniProtKB-UniRule"/>
</dbReference>
<dbReference type="InterPro" id="IPR032678">
    <property type="entry name" value="tRNA-synt_1_cat_dom"/>
</dbReference>
<dbReference type="SUPFAM" id="SSF47323">
    <property type="entry name" value="Anticodon-binding domain of a subclass of class I aminoacyl-tRNA synthetases"/>
    <property type="match status" value="1"/>
</dbReference>
<dbReference type="RefSeq" id="WP_079446272.1">
    <property type="nucleotide sequence ID" value="NZ_MWPQ01000026.1"/>
</dbReference>
<protein>
    <recommendedName>
        <fullName evidence="13">Cysteine--tRNA ligase</fullName>
        <ecNumber evidence="13">6.1.1.16</ecNumber>
    </recommendedName>
    <alternativeName>
        <fullName evidence="13">Cysteinyl-tRNA synthetase</fullName>
        <shortName evidence="13">CysRS</shortName>
    </alternativeName>
</protein>
<dbReference type="NCBIfam" id="TIGR00435">
    <property type="entry name" value="cysS"/>
    <property type="match status" value="1"/>
</dbReference>
<comment type="subunit">
    <text evidence="3 13">Monomer.</text>
</comment>
<evidence type="ECO:0000256" key="8">
    <source>
        <dbReference type="ARBA" id="ARBA00022833"/>
    </source>
</evidence>
<dbReference type="AlphaFoldDB" id="A0A1V4I0D8"/>
<comment type="cofactor">
    <cofactor evidence="13">
        <name>Zn(2+)</name>
        <dbReference type="ChEBI" id="CHEBI:29105"/>
    </cofactor>
    <text evidence="13">Binds 1 zinc ion per subunit.</text>
</comment>
<comment type="similarity">
    <text evidence="2 13">Belongs to the class-I aminoacyl-tRNA synthetase family.</text>
</comment>
<comment type="subcellular location">
    <subcellularLocation>
        <location evidence="1 13">Cytoplasm</location>
    </subcellularLocation>
</comment>
<keyword evidence="5 13" id="KW-0436">Ligase</keyword>
<evidence type="ECO:0000256" key="2">
    <source>
        <dbReference type="ARBA" id="ARBA00005594"/>
    </source>
</evidence>
<keyword evidence="6 13" id="KW-0479">Metal-binding</keyword>
<proteinExistence type="inferred from homology"/>
<accession>A0A1V4I0D8</accession>
<feature type="binding site" evidence="13">
    <location>
        <position position="224"/>
    </location>
    <ligand>
        <name>Zn(2+)</name>
        <dbReference type="ChEBI" id="CHEBI:29105"/>
    </ligand>
</feature>
<dbReference type="Pfam" id="PF23493">
    <property type="entry name" value="CysS_C"/>
    <property type="match status" value="1"/>
</dbReference>
<evidence type="ECO:0000256" key="5">
    <source>
        <dbReference type="ARBA" id="ARBA00022598"/>
    </source>
</evidence>
<dbReference type="STRING" id="29421.B2M20_06590"/>
<dbReference type="SUPFAM" id="SSF52374">
    <property type="entry name" value="Nucleotidylyl transferase"/>
    <property type="match status" value="1"/>
</dbReference>
<dbReference type="PRINTS" id="PR00983">
    <property type="entry name" value="TRNASYNTHCYS"/>
</dbReference>
<keyword evidence="17" id="KW-1185">Reference proteome</keyword>
<dbReference type="Gene3D" id="1.20.120.1910">
    <property type="entry name" value="Cysteine-tRNA ligase, C-terminal anti-codon recognition domain"/>
    <property type="match status" value="1"/>
</dbReference>
<evidence type="ECO:0000313" key="17">
    <source>
        <dbReference type="Proteomes" id="UP000189940"/>
    </source>
</evidence>
<dbReference type="GO" id="GO:0006423">
    <property type="term" value="P:cysteinyl-tRNA aminoacylation"/>
    <property type="evidence" value="ECO:0007669"/>
    <property type="project" value="UniProtKB-UniRule"/>
</dbReference>
<feature type="binding site" evidence="13">
    <location>
        <position position="29"/>
    </location>
    <ligand>
        <name>Zn(2+)</name>
        <dbReference type="ChEBI" id="CHEBI:29105"/>
    </ligand>
</feature>
<dbReference type="InterPro" id="IPR009080">
    <property type="entry name" value="tRNAsynth_Ia_anticodon-bd"/>
</dbReference>
<dbReference type="GO" id="GO:0005829">
    <property type="term" value="C:cytosol"/>
    <property type="evidence" value="ECO:0007669"/>
    <property type="project" value="TreeGrafter"/>
</dbReference>
<evidence type="ECO:0000259" key="14">
    <source>
        <dbReference type="Pfam" id="PF01406"/>
    </source>
</evidence>
<dbReference type="GO" id="GO:0004817">
    <property type="term" value="F:cysteine-tRNA ligase activity"/>
    <property type="evidence" value="ECO:0007669"/>
    <property type="project" value="UniProtKB-UniRule"/>
</dbReference>
<gene>
    <name evidence="13" type="primary">cysS</name>
    <name evidence="16" type="ORF">B2M20_06590</name>
</gene>
<comment type="catalytic activity">
    <reaction evidence="12 13">
        <text>tRNA(Cys) + L-cysteine + ATP = L-cysteinyl-tRNA(Cys) + AMP + diphosphate</text>
        <dbReference type="Rhea" id="RHEA:17773"/>
        <dbReference type="Rhea" id="RHEA-COMP:9661"/>
        <dbReference type="Rhea" id="RHEA-COMP:9679"/>
        <dbReference type="ChEBI" id="CHEBI:30616"/>
        <dbReference type="ChEBI" id="CHEBI:33019"/>
        <dbReference type="ChEBI" id="CHEBI:35235"/>
        <dbReference type="ChEBI" id="CHEBI:78442"/>
        <dbReference type="ChEBI" id="CHEBI:78517"/>
        <dbReference type="ChEBI" id="CHEBI:456215"/>
        <dbReference type="EC" id="6.1.1.16"/>
    </reaction>
</comment>
<dbReference type="HAMAP" id="MF_00041">
    <property type="entry name" value="Cys_tRNA_synth"/>
    <property type="match status" value="1"/>
</dbReference>
<organism evidence="16 17">
    <name type="scientific">Nitrobacter vulgaris</name>
    <dbReference type="NCBI Taxonomy" id="29421"/>
    <lineage>
        <taxon>Bacteria</taxon>
        <taxon>Pseudomonadati</taxon>
        <taxon>Pseudomonadota</taxon>
        <taxon>Alphaproteobacteria</taxon>
        <taxon>Hyphomicrobiales</taxon>
        <taxon>Nitrobacteraceae</taxon>
        <taxon>Nitrobacter</taxon>
    </lineage>
</organism>
<feature type="binding site" evidence="13">
    <location>
        <position position="249"/>
    </location>
    <ligand>
        <name>Zn(2+)</name>
        <dbReference type="ChEBI" id="CHEBI:29105"/>
    </ligand>
</feature>
<feature type="binding site" evidence="13">
    <location>
        <position position="285"/>
    </location>
    <ligand>
        <name>ATP</name>
        <dbReference type="ChEBI" id="CHEBI:30616"/>
    </ligand>
</feature>
<keyword evidence="10 13" id="KW-0648">Protein biosynthesis</keyword>
<feature type="domain" description="tRNA synthetases class I catalytic" evidence="14">
    <location>
        <begin position="16"/>
        <end position="335"/>
    </location>
</feature>
<keyword evidence="11 13" id="KW-0030">Aminoacyl-tRNA synthetase</keyword>
<evidence type="ECO:0000313" key="16">
    <source>
        <dbReference type="EMBL" id="OPH83575.1"/>
    </source>
</evidence>
<name>A0A1V4I0D8_NITVU</name>
<evidence type="ECO:0000256" key="4">
    <source>
        <dbReference type="ARBA" id="ARBA00022490"/>
    </source>
</evidence>
<reference evidence="16 17" key="1">
    <citation type="submission" date="2017-02" db="EMBL/GenBank/DDBJ databases">
        <title>Genome sequence of the nitrite-oxidizing bacterium Nitrobacter vulgaris strain Ab1.</title>
        <authorList>
            <person name="Mellbye B.L."/>
            <person name="Davis E.W."/>
            <person name="Spieck E."/>
            <person name="Chang J.H."/>
            <person name="Bottomley P.J."/>
            <person name="Sayavedra-Soto L.A."/>
        </authorList>
    </citation>
    <scope>NUCLEOTIDE SEQUENCE [LARGE SCALE GENOMIC DNA]</scope>
    <source>
        <strain evidence="16 17">Ab1</strain>
    </source>
</reference>
<dbReference type="Proteomes" id="UP000189940">
    <property type="component" value="Unassembled WGS sequence"/>
</dbReference>
<dbReference type="InterPro" id="IPR015803">
    <property type="entry name" value="Cys-tRNA-ligase"/>
</dbReference>
<comment type="caution">
    <text evidence="16">The sequence shown here is derived from an EMBL/GenBank/DDBJ whole genome shotgun (WGS) entry which is preliminary data.</text>
</comment>
<dbReference type="EMBL" id="MWPQ01000026">
    <property type="protein sequence ID" value="OPH83575.1"/>
    <property type="molecule type" value="Genomic_DNA"/>
</dbReference>
<evidence type="ECO:0000256" key="10">
    <source>
        <dbReference type="ARBA" id="ARBA00022917"/>
    </source>
</evidence>
<evidence type="ECO:0000256" key="11">
    <source>
        <dbReference type="ARBA" id="ARBA00023146"/>
    </source>
</evidence>
<feature type="binding site" evidence="13">
    <location>
        <position position="253"/>
    </location>
    <ligand>
        <name>Zn(2+)</name>
        <dbReference type="ChEBI" id="CHEBI:29105"/>
    </ligand>
</feature>
<sequence>MELRLYDTLTKEKRVFTPIDPSNVRMYVCGPTVYDFAHIGNARPVIVFDVLFRLLRHIYGTDHVTYVRNITDVDDKINDRAGRDFPGLPLNEAIRKVTEKTAAQFQADVAALGCLPPTHQPRATEFVAPRADGKADMVTLIRQLIARGHAYEAGGEVLFDVQSMPDYGLLSGRRLDEQKAGARVAVDAHKKNPADFVLWKLSSDNEPGWDSPWGRGRPGWHIECSAMSAAYLGEVFDIHGGGLDLIFPHHENEIAQSRCAHGAHAMANYWMHNGFLQVEGEKMSKSLGNFVTINELLTTEKFGGRKWPGEVLRLNMLRTHYRQPIDWTTKALEESETILRRICGRIKQFDYVRRGMAAKERSGQLNLSPEILEALVDDLNTPLMVSRVGELKYDDDFDQALLSIGIDVFSYARWLRSQEQQAGSNVDELVAARLEARKRKDFAESDRIRDELAAMGVVLKDGKDADGKPVTTWEIAR</sequence>
<dbReference type="InterPro" id="IPR014729">
    <property type="entry name" value="Rossmann-like_a/b/a_fold"/>
</dbReference>
<keyword evidence="9 13" id="KW-0067">ATP-binding</keyword>
<dbReference type="PANTHER" id="PTHR10890">
    <property type="entry name" value="CYSTEINYL-TRNA SYNTHETASE"/>
    <property type="match status" value="1"/>
</dbReference>
<dbReference type="Pfam" id="PF01406">
    <property type="entry name" value="tRNA-synt_1e"/>
    <property type="match status" value="1"/>
</dbReference>
<dbReference type="EC" id="6.1.1.16" evidence="13"/>
<keyword evidence="4 13" id="KW-0963">Cytoplasm</keyword>
<evidence type="ECO:0000256" key="12">
    <source>
        <dbReference type="ARBA" id="ARBA00047398"/>
    </source>
</evidence>
<dbReference type="OrthoDB" id="9815130at2"/>
<dbReference type="PANTHER" id="PTHR10890:SF3">
    <property type="entry name" value="CYSTEINE--TRNA LIGASE, CYTOPLASMIC"/>
    <property type="match status" value="1"/>
</dbReference>
<dbReference type="GO" id="GO:0008270">
    <property type="term" value="F:zinc ion binding"/>
    <property type="evidence" value="ECO:0007669"/>
    <property type="project" value="UniProtKB-UniRule"/>
</dbReference>
<evidence type="ECO:0000256" key="9">
    <source>
        <dbReference type="ARBA" id="ARBA00022840"/>
    </source>
</evidence>
<evidence type="ECO:0000256" key="6">
    <source>
        <dbReference type="ARBA" id="ARBA00022723"/>
    </source>
</evidence>
<keyword evidence="7 13" id="KW-0547">Nucleotide-binding</keyword>
<feature type="short sequence motif" description="'HIGH' region" evidence="13">
    <location>
        <begin position="31"/>
        <end position="41"/>
    </location>
</feature>
<evidence type="ECO:0000256" key="7">
    <source>
        <dbReference type="ARBA" id="ARBA00022741"/>
    </source>
</evidence>
<dbReference type="Gene3D" id="3.40.50.620">
    <property type="entry name" value="HUPs"/>
    <property type="match status" value="1"/>
</dbReference>
<evidence type="ECO:0000256" key="1">
    <source>
        <dbReference type="ARBA" id="ARBA00004496"/>
    </source>
</evidence>